<protein>
    <submittedName>
        <fullName evidence="2">Uncharacterized protein</fullName>
    </submittedName>
</protein>
<sequence>MREKTDLPVRRAGSRTSVGLDMTSTHNVVGARPTEARNLMELK</sequence>
<comment type="caution">
    <text evidence="2">The sequence shown here is derived from an EMBL/GenBank/DDBJ whole genome shotgun (WGS) entry which is preliminary data.</text>
</comment>
<dbReference type="Proteomes" id="UP000297322">
    <property type="component" value="Unassembled WGS sequence"/>
</dbReference>
<dbReference type="EMBL" id="SPVI01000159">
    <property type="protein sequence ID" value="TFW36892.1"/>
    <property type="molecule type" value="Genomic_DNA"/>
</dbReference>
<evidence type="ECO:0000313" key="2">
    <source>
        <dbReference type="EMBL" id="TFW36892.1"/>
    </source>
</evidence>
<feature type="region of interest" description="Disordered" evidence="1">
    <location>
        <begin position="1"/>
        <end position="22"/>
    </location>
</feature>
<proteinExistence type="predicted"/>
<accession>A0A4Y9T5Q0</accession>
<gene>
    <name evidence="2" type="ORF">E4T65_29535</name>
</gene>
<organism evidence="2 3">
    <name type="scientific">Pseudomonas fluorescens</name>
    <dbReference type="NCBI Taxonomy" id="294"/>
    <lineage>
        <taxon>Bacteria</taxon>
        <taxon>Pseudomonadati</taxon>
        <taxon>Pseudomonadota</taxon>
        <taxon>Gammaproteobacteria</taxon>
        <taxon>Pseudomonadales</taxon>
        <taxon>Pseudomonadaceae</taxon>
        <taxon>Pseudomonas</taxon>
    </lineage>
</organism>
<reference evidence="2 3" key="1">
    <citation type="submission" date="2019-03" db="EMBL/GenBank/DDBJ databases">
        <title>Biocontrol and xenobiotic degradation properties of endophytic Pseudomonas fluorescens strain BRZ63.</title>
        <authorList>
            <person name="Chlebek D.A."/>
            <person name="Pinski A."/>
            <person name="Zur J.P."/>
            <person name="Michalska J."/>
            <person name="Hupert-Kocurek K.T."/>
        </authorList>
    </citation>
    <scope>NUCLEOTIDE SEQUENCE [LARGE SCALE GENOMIC DNA]</scope>
    <source>
        <strain evidence="2 3">BRZ63</strain>
    </source>
</reference>
<dbReference type="AlphaFoldDB" id="A0A4Y9T5Q0"/>
<name>A0A4Y9T5Q0_PSEFL</name>
<evidence type="ECO:0000313" key="3">
    <source>
        <dbReference type="Proteomes" id="UP000297322"/>
    </source>
</evidence>
<evidence type="ECO:0000256" key="1">
    <source>
        <dbReference type="SAM" id="MobiDB-lite"/>
    </source>
</evidence>